<dbReference type="EMBL" id="JACOQI010000006">
    <property type="protein sequence ID" value="MBC5770254.1"/>
    <property type="molecule type" value="Genomic_DNA"/>
</dbReference>
<keyword evidence="4 8" id="KW-0812">Transmembrane</keyword>
<gene>
    <name evidence="9" type="ORF">H8Z83_07950</name>
</gene>
<reference evidence="9" key="1">
    <citation type="submission" date="2020-08" db="EMBL/GenBank/DDBJ databases">
        <title>Genome public.</title>
        <authorList>
            <person name="Liu C."/>
            <person name="Sun Q."/>
        </authorList>
    </citation>
    <scope>NUCLEOTIDE SEQUENCE</scope>
    <source>
        <strain evidence="9">BX15</strain>
    </source>
</reference>
<feature type="transmembrane region" description="Helical" evidence="8">
    <location>
        <begin position="182"/>
        <end position="203"/>
    </location>
</feature>
<feature type="transmembrane region" description="Helical" evidence="8">
    <location>
        <begin position="383"/>
        <end position="403"/>
    </location>
</feature>
<evidence type="ECO:0000256" key="7">
    <source>
        <dbReference type="ARBA" id="ARBA00031174"/>
    </source>
</evidence>
<organism evidence="9 10">
    <name type="scientific">Dysosmobacter segnis</name>
    <dbReference type="NCBI Taxonomy" id="2763042"/>
    <lineage>
        <taxon>Bacteria</taxon>
        <taxon>Bacillati</taxon>
        <taxon>Bacillota</taxon>
        <taxon>Clostridia</taxon>
        <taxon>Eubacteriales</taxon>
        <taxon>Oscillospiraceae</taxon>
        <taxon>Dysosmobacter</taxon>
    </lineage>
</organism>
<dbReference type="RefSeq" id="WP_187014545.1">
    <property type="nucleotide sequence ID" value="NZ_JACOQI010000006.1"/>
</dbReference>
<sequence length="477" mass="51929">MKGHISIKRAIMGCLGALLCILFCVVLPSPAALQAAAESVGSTGRSAMMVLGTVFLAICWWAGAVISDWMVALLLQCLWVIMKITDVSGAFSSYTNSTVWLFVGVFCITTAVNRTGLIRRIALKLMQHFPPTFLGQVLALLTVGLICSPLIPSATAKMILGATMACSVADAMEYPAEASGRYGLFLAAVIGFGFLCPAFKTAGTNGYAMLAILPQELQQRATFLYWLACMLPWLVIVAGGMLLFILTACRPSEKRQISGAYIRQKLDEMGKPSKDEKKIGVILGVCLLLWIFENILHIDATTVSLCGALACFLLGVLEPNELSTSVPWPLIVFLGGALNIGILLKQVGINKWLQELLLPIFSIVDNTWLLILVVAVSVMLLRLLLISLMATITLTMTVLLPVFQAVGICPLGIGFVIYATMLCWFTPYQNLVFLPAFNCMQNTISHRGTIKACFVYEMLSLTAFLISVPYWKWLGCI</sequence>
<evidence type="ECO:0000256" key="6">
    <source>
        <dbReference type="ARBA" id="ARBA00023136"/>
    </source>
</evidence>
<evidence type="ECO:0000256" key="4">
    <source>
        <dbReference type="ARBA" id="ARBA00022692"/>
    </source>
</evidence>
<feature type="transmembrane region" description="Helical" evidence="8">
    <location>
        <begin position="223"/>
        <end position="246"/>
    </location>
</feature>
<dbReference type="Pfam" id="PF00939">
    <property type="entry name" value="Na_sulph_symp"/>
    <property type="match status" value="1"/>
</dbReference>
<feature type="transmembrane region" description="Helical" evidence="8">
    <location>
        <begin position="51"/>
        <end position="81"/>
    </location>
</feature>
<keyword evidence="6 8" id="KW-0472">Membrane</keyword>
<evidence type="ECO:0000256" key="3">
    <source>
        <dbReference type="ARBA" id="ARBA00020150"/>
    </source>
</evidence>
<dbReference type="GO" id="GO:0005886">
    <property type="term" value="C:plasma membrane"/>
    <property type="evidence" value="ECO:0007669"/>
    <property type="project" value="TreeGrafter"/>
</dbReference>
<dbReference type="PANTHER" id="PTHR10283:SF82">
    <property type="entry name" value="SOLUTE CARRIER FAMILY 13 MEMBER 2"/>
    <property type="match status" value="1"/>
</dbReference>
<proteinExistence type="inferred from homology"/>
<evidence type="ECO:0000256" key="2">
    <source>
        <dbReference type="ARBA" id="ARBA00006772"/>
    </source>
</evidence>
<comment type="similarity">
    <text evidence="2">Belongs to the SLC13A/DASS transporter (TC 2.A.47) family. NADC subfamily.</text>
</comment>
<dbReference type="Proteomes" id="UP000620327">
    <property type="component" value="Unassembled WGS sequence"/>
</dbReference>
<feature type="transmembrane region" description="Helical" evidence="8">
    <location>
        <begin position="93"/>
        <end position="113"/>
    </location>
</feature>
<feature type="transmembrane region" description="Helical" evidence="8">
    <location>
        <begin position="279"/>
        <end position="296"/>
    </location>
</feature>
<feature type="transmembrane region" description="Helical" evidence="8">
    <location>
        <begin position="302"/>
        <end position="319"/>
    </location>
</feature>
<comment type="caution">
    <text evidence="9">The sequence shown here is derived from an EMBL/GenBank/DDBJ whole genome shotgun (WGS) entry which is preliminary data.</text>
</comment>
<comment type="subcellular location">
    <subcellularLocation>
        <location evidence="1">Membrane</location>
        <topology evidence="1">Multi-pass membrane protein</topology>
    </subcellularLocation>
</comment>
<protein>
    <recommendedName>
        <fullName evidence="3">Sodium-dependent dicarboxylate transporter SdcS</fullName>
    </recommendedName>
    <alternativeName>
        <fullName evidence="7">Na(+)/dicarboxylate symporter</fullName>
    </alternativeName>
</protein>
<feature type="transmembrane region" description="Helical" evidence="8">
    <location>
        <begin position="133"/>
        <end position="151"/>
    </location>
</feature>
<feature type="transmembrane region" description="Helical" evidence="8">
    <location>
        <begin position="356"/>
        <end position="376"/>
    </location>
</feature>
<name>A0A923S712_9FIRM</name>
<evidence type="ECO:0000256" key="1">
    <source>
        <dbReference type="ARBA" id="ARBA00004141"/>
    </source>
</evidence>
<evidence type="ECO:0000256" key="5">
    <source>
        <dbReference type="ARBA" id="ARBA00022989"/>
    </source>
</evidence>
<evidence type="ECO:0000256" key="8">
    <source>
        <dbReference type="SAM" id="Phobius"/>
    </source>
</evidence>
<feature type="transmembrane region" description="Helical" evidence="8">
    <location>
        <begin position="326"/>
        <end position="344"/>
    </location>
</feature>
<dbReference type="GO" id="GO:1905039">
    <property type="term" value="P:carboxylic acid transmembrane transport"/>
    <property type="evidence" value="ECO:0007669"/>
    <property type="project" value="UniProtKB-ARBA"/>
</dbReference>
<accession>A0A923S712</accession>
<keyword evidence="10" id="KW-1185">Reference proteome</keyword>
<evidence type="ECO:0000313" key="9">
    <source>
        <dbReference type="EMBL" id="MBC5770254.1"/>
    </source>
</evidence>
<dbReference type="PANTHER" id="PTHR10283">
    <property type="entry name" value="SOLUTE CARRIER FAMILY 13 MEMBER"/>
    <property type="match status" value="1"/>
</dbReference>
<keyword evidence="5 8" id="KW-1133">Transmembrane helix</keyword>
<evidence type="ECO:0000313" key="10">
    <source>
        <dbReference type="Proteomes" id="UP000620327"/>
    </source>
</evidence>
<dbReference type="AlphaFoldDB" id="A0A923S712"/>
<feature type="transmembrane region" description="Helical" evidence="8">
    <location>
        <begin position="449"/>
        <end position="471"/>
    </location>
</feature>
<feature type="transmembrane region" description="Helical" evidence="8">
    <location>
        <begin position="415"/>
        <end position="437"/>
    </location>
</feature>
<dbReference type="GO" id="GO:0008514">
    <property type="term" value="F:organic anion transmembrane transporter activity"/>
    <property type="evidence" value="ECO:0007669"/>
    <property type="project" value="UniProtKB-ARBA"/>
</dbReference>
<dbReference type="InterPro" id="IPR001898">
    <property type="entry name" value="SLC13A/DASS"/>
</dbReference>